<dbReference type="Pfam" id="PF12705">
    <property type="entry name" value="PDDEXK_1"/>
    <property type="match status" value="1"/>
</dbReference>
<dbReference type="GO" id="GO:0016787">
    <property type="term" value="F:hydrolase activity"/>
    <property type="evidence" value="ECO:0007669"/>
    <property type="project" value="UniProtKB-KW"/>
</dbReference>
<reference evidence="2 3" key="1">
    <citation type="submission" date="2016-12" db="EMBL/GenBank/DDBJ databases">
        <title>Comparative genomics of Bartonella apis.</title>
        <authorList>
            <person name="Engel P."/>
        </authorList>
    </citation>
    <scope>NUCLEOTIDE SEQUENCE [LARGE SCALE GENOMIC DNA]</scope>
    <source>
        <strain evidence="2 3">PEB0149</strain>
    </source>
</reference>
<protein>
    <submittedName>
        <fullName evidence="2">ATP-dependent helicase/nuclease subunit B</fullName>
        <ecNumber evidence="2">3.6.4.12</ecNumber>
    </submittedName>
</protein>
<dbReference type="InterPro" id="IPR038726">
    <property type="entry name" value="PDDEXK_AddAB-type"/>
</dbReference>
<keyword evidence="2" id="KW-0378">Hydrolase</keyword>
<organism evidence="2 3">
    <name type="scientific">Bartonella apis</name>
    <dbReference type="NCBI Taxonomy" id="1686310"/>
    <lineage>
        <taxon>Bacteria</taxon>
        <taxon>Pseudomonadati</taxon>
        <taxon>Pseudomonadota</taxon>
        <taxon>Alphaproteobacteria</taxon>
        <taxon>Hyphomicrobiales</taxon>
        <taxon>Bartonellaceae</taxon>
        <taxon>Bartonella</taxon>
    </lineage>
</organism>
<dbReference type="AlphaFoldDB" id="A0A1R0FBV1"/>
<sequence>MKDKPKLFSISSGAPFLPTFVDALLSGRLIKDFGKGGNIQKALADTLIYVPTRRAARTLRSCFVEMSKTHSSFLPTIRPLGDVDEDTAFFLDNGAAALSLNPKIGDVERLLLLARLIRPWRENLPAHVRSLFGSEDIIIPANTADAIWLAEDLARLMDEVETESADWAKLEDIAPDMVAEWWQVTLDFLEIVTKTWPDILAERQKINPAEWRNQAIRAETERLLRNKPRDPVIVAGSNGSIPAIADLLKVVSGLENGAVVLPGLDLAMDDAQWVALDETHDDPSIFGHPQYSFKKLFDRMKLARNVVDEIGAPSENKKKRAAILSEALRPAVTTDTWSQLKRDGFDEIFADVSLIEAANEREEALAIAVALRQAIEDKKKTAALVTGDRNLARRVVAELKRFGIEANDSGGVPLSEVLPATLLRLILQSLFQPGDPVAFLSLLKHPLTSLGYERGALRKIAERFELFALRGGTGRINIATCEQFVEERLLALTTDENETSDIDTDMIEEARKLASSLVSAVQPLVTLMAKSEPRSVNEVARATTEVLENFGANEQGSFHALYAGEAGKAIISLLRDLVADQSGLTFDISEWPAILEALMAARSVSPSAGGHPRLFIWGALESRLQTVDTMVIGGLNEGSWPATARNDPFMSRPMKMTLTLDPPERRIGLAAHDFQMAMGMDKVIMSRALRVDNAPSVPSRWLQRLETVVGAKASADMRAHGGVFVRWARELDRRENVDFIARPCPTPPLKQRPKHFSVTEIETLRRDPYAIYAKKVLRLKPLDDLIHDPSVAERGTLYHAIVAGFSLLKIDPEKPDALQKFLEIARAEFDRMQLPLDVEAIWWPRFEILAPSIIEWEKGLSPRERCVEISARPVHIVPEGATLSGRADRIDVMNGHFAEILDFKTGSTPSVKQAATLMAPQLALEAALLSRNAFVPLKNIKPTELAYIRLNAHGEVKEEGVSLTAKKTAIELSEEAWTRLGELVEYYQNPAHGYLSRAMPPLTTYEGDYDHLARVLEWSAGSDTTGDE</sequence>
<dbReference type="Proteomes" id="UP000187344">
    <property type="component" value="Unassembled WGS sequence"/>
</dbReference>
<dbReference type="OrthoDB" id="9780606at2"/>
<keyword evidence="3" id="KW-1185">Reference proteome</keyword>
<name>A0A1R0FBV1_9HYPH</name>
<dbReference type="EC" id="3.6.4.12" evidence="2"/>
<comment type="caution">
    <text evidence="2">The sequence shown here is derived from an EMBL/GenBank/DDBJ whole genome shotgun (WGS) entry which is preliminary data.</text>
</comment>
<dbReference type="EMBL" id="LXYT01000001">
    <property type="protein sequence ID" value="OLY44487.1"/>
    <property type="molecule type" value="Genomic_DNA"/>
</dbReference>
<evidence type="ECO:0000259" key="1">
    <source>
        <dbReference type="Pfam" id="PF12705"/>
    </source>
</evidence>
<feature type="domain" description="PD-(D/E)XK endonuclease-like" evidence="1">
    <location>
        <begin position="755"/>
        <end position="965"/>
    </location>
</feature>
<keyword evidence="2" id="KW-0067">ATP-binding</keyword>
<keyword evidence="2" id="KW-0347">Helicase</keyword>
<dbReference type="NCBIfam" id="TIGR02786">
    <property type="entry name" value="addB_alphas"/>
    <property type="match status" value="1"/>
</dbReference>
<evidence type="ECO:0000313" key="2">
    <source>
        <dbReference type="EMBL" id="OLY44487.1"/>
    </source>
</evidence>
<dbReference type="GO" id="GO:0003678">
    <property type="term" value="F:DNA helicase activity"/>
    <property type="evidence" value="ECO:0007669"/>
    <property type="project" value="UniProtKB-EC"/>
</dbReference>
<evidence type="ECO:0000313" key="3">
    <source>
        <dbReference type="Proteomes" id="UP000187344"/>
    </source>
</evidence>
<dbReference type="RefSeq" id="WP_075869613.1">
    <property type="nucleotide sequence ID" value="NZ_CALYQA010000002.1"/>
</dbReference>
<dbReference type="SUPFAM" id="SSF52540">
    <property type="entry name" value="P-loop containing nucleoside triphosphate hydrolases"/>
    <property type="match status" value="1"/>
</dbReference>
<accession>A0A1R0FBV1</accession>
<dbReference type="InterPro" id="IPR027417">
    <property type="entry name" value="P-loop_NTPase"/>
</dbReference>
<keyword evidence="2" id="KW-0547">Nucleotide-binding</keyword>
<proteinExistence type="predicted"/>
<dbReference type="InterPro" id="IPR014153">
    <property type="entry name" value="Ds_break_AddB"/>
</dbReference>
<gene>
    <name evidence="2" type="ORF">PEB0149_019570</name>
</gene>